<dbReference type="PANTHER" id="PTHR37691:SF1">
    <property type="entry name" value="BLR3518 PROTEIN"/>
    <property type="match status" value="1"/>
</dbReference>
<dbReference type="GeneID" id="77398858"/>
<dbReference type="PANTHER" id="PTHR37691">
    <property type="entry name" value="BLR3518 PROTEIN"/>
    <property type="match status" value="1"/>
</dbReference>
<dbReference type="GeneID" id="9703779"/>
<reference evidence="1 2" key="2">
    <citation type="journal article" date="2010" name="J. Bacteriol.">
        <title>Complete genome sequence of Methanothermobacter marburgensis, a methanoarchaeon model organism.</title>
        <authorList>
            <person name="Liesegang H."/>
            <person name="Kaster A.K."/>
            <person name="Wiezer A."/>
            <person name="Goenrich M."/>
            <person name="Wollherr A."/>
            <person name="Seedorf H."/>
            <person name="Gottschalk G."/>
            <person name="Thauer R.K."/>
        </authorList>
    </citation>
    <scope>NUCLEOTIDE SEQUENCE [LARGE SCALE GENOMIC DNA]</scope>
    <source>
        <strain evidence="2">ATCC BAA-927 / DSM 2133 / JCM 14651 / NBRC 100331 / OCM 82 / Marburg</strain>
    </source>
</reference>
<dbReference type="STRING" id="79929.MTBMA_c00740"/>
<dbReference type="InterPro" id="IPR027396">
    <property type="entry name" value="DsrEFH-like"/>
</dbReference>
<dbReference type="SUPFAM" id="SSF75169">
    <property type="entry name" value="DsrEFH-like"/>
    <property type="match status" value="1"/>
</dbReference>
<dbReference type="RefSeq" id="WP_013294913.1">
    <property type="nucleotide sequence ID" value="NC_014408.1"/>
</dbReference>
<dbReference type="Pfam" id="PF02635">
    <property type="entry name" value="DsrE"/>
    <property type="match status" value="1"/>
</dbReference>
<dbReference type="AlphaFoldDB" id="D9PTY6"/>
<accession>D9PTY6</accession>
<dbReference type="OrthoDB" id="57062at2157"/>
<dbReference type="PaxDb" id="79929-MTBMA_c00740"/>
<organism evidence="1 2">
    <name type="scientific">Methanothermobacter marburgensis (strain ATCC BAA-927 / DSM 2133 / JCM 14651 / NBRC 100331 / OCM 82 / Marburg)</name>
    <name type="common">Methanobacterium thermoautotrophicum</name>
    <dbReference type="NCBI Taxonomy" id="79929"/>
    <lineage>
        <taxon>Archaea</taxon>
        <taxon>Methanobacteriati</taxon>
        <taxon>Methanobacteriota</taxon>
        <taxon>Methanomada group</taxon>
        <taxon>Methanobacteria</taxon>
        <taxon>Methanobacteriales</taxon>
        <taxon>Methanobacteriaceae</taxon>
        <taxon>Methanothermobacter</taxon>
    </lineage>
</organism>
<proteinExistence type="predicted"/>
<reference key="1">
    <citation type="submission" date="2009-08" db="EMBL/GenBank/DDBJ databases">
        <title>The genome sequence of Methanothermobacter marburgensis.</title>
        <authorList>
            <person name="Kaster A."/>
            <person name="Seedorf H."/>
            <person name="Goenrich M."/>
            <person name="Wiezer A."/>
            <person name="Liesegang H."/>
            <person name="Thauer R."/>
            <person name="Gottschalk G."/>
        </authorList>
    </citation>
    <scope>NUCLEOTIDE SEQUENCE</scope>
    <source>
        <strain>Marburg</strain>
    </source>
</reference>
<dbReference type="HOGENOM" id="CLU_127515_4_2_2"/>
<evidence type="ECO:0000313" key="1">
    <source>
        <dbReference type="EMBL" id="ADL57684.1"/>
    </source>
</evidence>
<dbReference type="Proteomes" id="UP000000345">
    <property type="component" value="Chromosome"/>
</dbReference>
<keyword evidence="2" id="KW-1185">Reference proteome</keyword>
<sequence length="116" mass="12905">MGDERIYRVVFHLDEDDDERVLLLFANVRNLMADIQNVEIEVVAYSKGVSALMRDSEYSDMIGELIDDGVRFAACSNTLNAWGITSGELVEGVDTVSSGVGEIVRKQCDGWAYIRP</sequence>
<dbReference type="Gene3D" id="3.40.1260.10">
    <property type="entry name" value="DsrEFH-like"/>
    <property type="match status" value="1"/>
</dbReference>
<dbReference type="KEGG" id="mmg:MTBMA_c00740"/>
<gene>
    <name evidence="1" type="ordered locus">MTBMA_c00740</name>
</gene>
<name>D9PTY6_METTM</name>
<dbReference type="EMBL" id="CP001710">
    <property type="protein sequence ID" value="ADL57684.1"/>
    <property type="molecule type" value="Genomic_DNA"/>
</dbReference>
<protein>
    <submittedName>
        <fullName evidence="1">Uncharacterized protein</fullName>
    </submittedName>
</protein>
<evidence type="ECO:0000313" key="2">
    <source>
        <dbReference type="Proteomes" id="UP000000345"/>
    </source>
</evidence>
<dbReference type="InterPro" id="IPR003787">
    <property type="entry name" value="Sulphur_relay_DsrE/F-like"/>
</dbReference>